<evidence type="ECO:0000256" key="4">
    <source>
        <dbReference type="ARBA" id="ARBA00022723"/>
    </source>
</evidence>
<comment type="PTM">
    <text evidence="11">The Fe-S cluster can be nitrosylated by nitric oxide (NO).</text>
</comment>
<evidence type="ECO:0000256" key="7">
    <source>
        <dbReference type="ARBA" id="ARBA00023015"/>
    </source>
</evidence>
<evidence type="ECO:0000256" key="8">
    <source>
        <dbReference type="ARBA" id="ARBA00023125"/>
    </source>
</evidence>
<feature type="binding site" evidence="11">
    <location>
        <position position="62"/>
    </location>
    <ligand>
        <name>[4Fe-4S] cluster</name>
        <dbReference type="ChEBI" id="CHEBI:49883"/>
    </ligand>
</feature>
<name>A0A420XS00_9ACTN</name>
<keyword evidence="8 11" id="KW-0238">DNA-binding</keyword>
<evidence type="ECO:0000256" key="3">
    <source>
        <dbReference type="ARBA" id="ARBA00022485"/>
    </source>
</evidence>
<feature type="binding site" evidence="11">
    <location>
        <position position="68"/>
    </location>
    <ligand>
        <name>[4Fe-4S] cluster</name>
        <dbReference type="ChEBI" id="CHEBI:49883"/>
    </ligand>
</feature>
<dbReference type="GO" id="GO:0051539">
    <property type="term" value="F:4 iron, 4 sulfur cluster binding"/>
    <property type="evidence" value="ECO:0007669"/>
    <property type="project" value="UniProtKB-UniRule"/>
</dbReference>
<dbReference type="RefSeq" id="WP_121192609.1">
    <property type="nucleotide sequence ID" value="NZ_RBWV01000010.1"/>
</dbReference>
<evidence type="ECO:0000259" key="12">
    <source>
        <dbReference type="PROSITE" id="PS51674"/>
    </source>
</evidence>
<comment type="caution">
    <text evidence="13">The sequence shown here is derived from an EMBL/GenBank/DDBJ whole genome shotgun (WGS) entry which is preliminary data.</text>
</comment>
<keyword evidence="11" id="KW-0963">Cytoplasm</keyword>
<evidence type="ECO:0000256" key="10">
    <source>
        <dbReference type="ARBA" id="ARBA00023163"/>
    </source>
</evidence>
<dbReference type="GO" id="GO:0003677">
    <property type="term" value="F:DNA binding"/>
    <property type="evidence" value="ECO:0007669"/>
    <property type="project" value="UniProtKB-UniRule"/>
</dbReference>
<evidence type="ECO:0000256" key="11">
    <source>
        <dbReference type="HAMAP-Rule" id="MF_01479"/>
    </source>
</evidence>
<dbReference type="GO" id="GO:0045454">
    <property type="term" value="P:cell redox homeostasis"/>
    <property type="evidence" value="ECO:0007669"/>
    <property type="project" value="TreeGrafter"/>
</dbReference>
<feature type="binding site" evidence="11">
    <location>
        <position position="33"/>
    </location>
    <ligand>
        <name>[4Fe-4S] cluster</name>
        <dbReference type="ChEBI" id="CHEBI:49883"/>
    </ligand>
</feature>
<evidence type="ECO:0000256" key="9">
    <source>
        <dbReference type="ARBA" id="ARBA00023157"/>
    </source>
</evidence>
<keyword evidence="5 11" id="KW-0408">Iron</keyword>
<keyword evidence="4 11" id="KW-0479">Metal-binding</keyword>
<dbReference type="AlphaFoldDB" id="A0A420XS00"/>
<comment type="cofactor">
    <cofactor evidence="11">
        <name>[4Fe-4S] cluster</name>
        <dbReference type="ChEBI" id="CHEBI:49883"/>
    </cofactor>
    <text evidence="11">Binds 1 [4Fe-4S] cluster per subunit. Following nitrosylation of the [4Fe-4S] cluster binds 1 [4Fe-8(NO)] cluster per subunit.</text>
</comment>
<keyword evidence="6 11" id="KW-0411">Iron-sulfur</keyword>
<evidence type="ECO:0000313" key="13">
    <source>
        <dbReference type="EMBL" id="RKS77589.1"/>
    </source>
</evidence>
<proteinExistence type="inferred from homology"/>
<comment type="PTM">
    <text evidence="11">Upon Fe-S cluster removal intramolecular disulfide bonds are formed.</text>
</comment>
<dbReference type="GO" id="GO:0035731">
    <property type="term" value="F:dinitrosyl-iron complex binding"/>
    <property type="evidence" value="ECO:0007669"/>
    <property type="project" value="UniProtKB-UniRule"/>
</dbReference>
<feature type="domain" description="4Fe-4S Wbl-type" evidence="12">
    <location>
        <begin position="32"/>
        <end position="92"/>
    </location>
</feature>
<dbReference type="EMBL" id="RBWV01000010">
    <property type="protein sequence ID" value="RKS77589.1"/>
    <property type="molecule type" value="Genomic_DNA"/>
</dbReference>
<keyword evidence="9 11" id="KW-1015">Disulfide bond</keyword>
<evidence type="ECO:0000256" key="6">
    <source>
        <dbReference type="ARBA" id="ARBA00023014"/>
    </source>
</evidence>
<dbReference type="InterPro" id="IPR003482">
    <property type="entry name" value="Whib"/>
</dbReference>
<dbReference type="GO" id="GO:0047134">
    <property type="term" value="F:protein-disulfide reductase [NAD(P)H] activity"/>
    <property type="evidence" value="ECO:0007669"/>
    <property type="project" value="TreeGrafter"/>
</dbReference>
<dbReference type="InterPro" id="IPR034768">
    <property type="entry name" value="4FE4S_WBL"/>
</dbReference>
<evidence type="ECO:0000313" key="14">
    <source>
        <dbReference type="Proteomes" id="UP000281955"/>
    </source>
</evidence>
<sequence>MSGPGALWELGQDAASAWLALAKALEVSGPTPCEAADARLWFPEGNGQRLASQAAREACGGCLARAECLAFALAADERHGIWGGLDVDERRELRRQGRAA</sequence>
<comment type="similarity">
    <text evidence="2 11">Belongs to the WhiB family.</text>
</comment>
<dbReference type="Pfam" id="PF02467">
    <property type="entry name" value="Whib"/>
    <property type="match status" value="1"/>
</dbReference>
<keyword evidence="14" id="KW-1185">Reference proteome</keyword>
<evidence type="ECO:0000256" key="5">
    <source>
        <dbReference type="ARBA" id="ARBA00023004"/>
    </source>
</evidence>
<dbReference type="Proteomes" id="UP000281955">
    <property type="component" value="Unassembled WGS sequence"/>
</dbReference>
<keyword evidence="3 11" id="KW-0004">4Fe-4S</keyword>
<gene>
    <name evidence="11" type="primary">whiB</name>
    <name evidence="13" type="ORF">CLV35_1283</name>
</gene>
<protein>
    <recommendedName>
        <fullName evidence="11">Transcriptional regulator WhiB</fullName>
    </recommendedName>
</protein>
<reference evidence="13 14" key="1">
    <citation type="submission" date="2018-10" db="EMBL/GenBank/DDBJ databases">
        <title>Genomic Encyclopedia of Archaeal and Bacterial Type Strains, Phase II (KMG-II): from individual species to whole genera.</title>
        <authorList>
            <person name="Goeker M."/>
        </authorList>
    </citation>
    <scope>NUCLEOTIDE SEQUENCE [LARGE SCALE GENOMIC DNA]</scope>
    <source>
        <strain evidence="13 14">RP-AC37</strain>
    </source>
</reference>
<keyword evidence="10 11" id="KW-0804">Transcription</keyword>
<dbReference type="PANTHER" id="PTHR38839">
    <property type="entry name" value="TRANSCRIPTIONAL REGULATOR WHID-RELATED"/>
    <property type="match status" value="1"/>
</dbReference>
<dbReference type="PROSITE" id="PS51674">
    <property type="entry name" value="4FE4S_WBL"/>
    <property type="match status" value="1"/>
</dbReference>
<dbReference type="InParanoid" id="A0A420XS00"/>
<comment type="subcellular location">
    <subcellularLocation>
        <location evidence="1 11">Cytoplasm</location>
    </subcellularLocation>
</comment>
<feature type="binding site" evidence="11">
    <location>
        <position position="59"/>
    </location>
    <ligand>
        <name>[4Fe-4S] cluster</name>
        <dbReference type="ChEBI" id="CHEBI:49883"/>
    </ligand>
</feature>
<dbReference type="GO" id="GO:0045892">
    <property type="term" value="P:negative regulation of DNA-templated transcription"/>
    <property type="evidence" value="ECO:0007669"/>
    <property type="project" value="TreeGrafter"/>
</dbReference>
<accession>A0A420XS00</accession>
<evidence type="ECO:0000256" key="2">
    <source>
        <dbReference type="ARBA" id="ARBA00006597"/>
    </source>
</evidence>
<dbReference type="HAMAP" id="MF_01479">
    <property type="entry name" value="WhiB"/>
    <property type="match status" value="1"/>
</dbReference>
<comment type="function">
    <text evidence="11">Acts as a transcriptional regulator. Probably redox-responsive. The apo- but not holo-form probably binds DNA.</text>
</comment>
<dbReference type="GO" id="GO:0005737">
    <property type="term" value="C:cytoplasm"/>
    <property type="evidence" value="ECO:0007669"/>
    <property type="project" value="UniProtKB-SubCell"/>
</dbReference>
<dbReference type="GO" id="GO:0046872">
    <property type="term" value="F:metal ion binding"/>
    <property type="evidence" value="ECO:0007669"/>
    <property type="project" value="UniProtKB-KW"/>
</dbReference>
<evidence type="ECO:0000256" key="1">
    <source>
        <dbReference type="ARBA" id="ARBA00004496"/>
    </source>
</evidence>
<keyword evidence="7 11" id="KW-0805">Transcription regulation</keyword>
<organism evidence="13 14">
    <name type="scientific">Motilibacter peucedani</name>
    <dbReference type="NCBI Taxonomy" id="598650"/>
    <lineage>
        <taxon>Bacteria</taxon>
        <taxon>Bacillati</taxon>
        <taxon>Actinomycetota</taxon>
        <taxon>Actinomycetes</taxon>
        <taxon>Motilibacterales</taxon>
        <taxon>Motilibacteraceae</taxon>
        <taxon>Motilibacter</taxon>
    </lineage>
</organism>